<keyword evidence="2" id="KW-0732">Signal</keyword>
<feature type="signal peptide" evidence="2">
    <location>
        <begin position="1"/>
        <end position="18"/>
    </location>
</feature>
<dbReference type="Proteomes" id="UP001396898">
    <property type="component" value="Unassembled WGS sequence"/>
</dbReference>
<feature type="chain" id="PRO_5046694734" description="F-box domain-containing protein" evidence="2">
    <location>
        <begin position="19"/>
        <end position="511"/>
    </location>
</feature>
<reference evidence="3 4" key="1">
    <citation type="submission" date="2023-01" db="EMBL/GenBank/DDBJ databases">
        <title>Analysis of 21 Apiospora genomes using comparative genomics revels a genus with tremendous synthesis potential of carbohydrate active enzymes and secondary metabolites.</title>
        <authorList>
            <person name="Sorensen T."/>
        </authorList>
    </citation>
    <scope>NUCLEOTIDE SEQUENCE [LARGE SCALE GENOMIC DNA]</scope>
    <source>
        <strain evidence="3 4">CBS 20057</strain>
    </source>
</reference>
<organism evidence="3 4">
    <name type="scientific">Apiospora marii</name>
    <dbReference type="NCBI Taxonomy" id="335849"/>
    <lineage>
        <taxon>Eukaryota</taxon>
        <taxon>Fungi</taxon>
        <taxon>Dikarya</taxon>
        <taxon>Ascomycota</taxon>
        <taxon>Pezizomycotina</taxon>
        <taxon>Sordariomycetes</taxon>
        <taxon>Xylariomycetidae</taxon>
        <taxon>Amphisphaeriales</taxon>
        <taxon>Apiosporaceae</taxon>
        <taxon>Apiospora</taxon>
    </lineage>
</organism>
<evidence type="ECO:0008006" key="5">
    <source>
        <dbReference type="Google" id="ProtNLM"/>
    </source>
</evidence>
<sequence>MTDRLAALPLELLHAVASLLLRPDQAALARTCKTLNGLLTPIVWGEVECHFRGTHEGRRLEWELGTEDTGDDYDGDNNLSDTGYNDYPFLRIVNEPVKRKYSQREFDGYNPDEVDLHHQVYLEGDDAEIVGRAAENANRRNLQFAKEEKFARVSSITTAPRWTELALHVKSLCMSIGVDEGLIRVLSSLTNLQSLELVGLPLPEVKPCPDSAPKICMPALTNLKLRGYFPVALLKEILTTNAETITHLNLGLLAHKFDDENNSRGLLTGGDEEHGDGDDEDSSRPWAFHSPLWLSDDVARRFSSLTHLHLVKPYTGHSDMDYGSCAEPPSQYEEMVYGEWTQLLGATSETLRELILEHRLFVDDSTIMDRDPGPERKGSWSTPVDPDSGDVLFCQSVLPQLLRQSKRFGKLRHLALRGIQINNISLGTNDGPGDDGKPDNDRRLRKAYPGCDVELEMKAVYGIYPYDGETYECWPEDRKEPRQDEADGLLEDADYYRDYVQRYGPQWRIVD</sequence>
<gene>
    <name evidence="3" type="ORF">PG991_008126</name>
</gene>
<protein>
    <recommendedName>
        <fullName evidence="5">F-box domain-containing protein</fullName>
    </recommendedName>
</protein>
<evidence type="ECO:0000313" key="3">
    <source>
        <dbReference type="EMBL" id="KAK8018936.1"/>
    </source>
</evidence>
<evidence type="ECO:0000313" key="4">
    <source>
        <dbReference type="Proteomes" id="UP001396898"/>
    </source>
</evidence>
<evidence type="ECO:0000256" key="1">
    <source>
        <dbReference type="SAM" id="MobiDB-lite"/>
    </source>
</evidence>
<proteinExistence type="predicted"/>
<dbReference type="EMBL" id="JAQQWI010000010">
    <property type="protein sequence ID" value="KAK8018936.1"/>
    <property type="molecule type" value="Genomic_DNA"/>
</dbReference>
<evidence type="ECO:0000256" key="2">
    <source>
        <dbReference type="SAM" id="SignalP"/>
    </source>
</evidence>
<keyword evidence="4" id="KW-1185">Reference proteome</keyword>
<comment type="caution">
    <text evidence="3">The sequence shown here is derived from an EMBL/GenBank/DDBJ whole genome shotgun (WGS) entry which is preliminary data.</text>
</comment>
<name>A0ABR1RWJ4_9PEZI</name>
<feature type="region of interest" description="Disordered" evidence="1">
    <location>
        <begin position="264"/>
        <end position="283"/>
    </location>
</feature>
<accession>A0ABR1RWJ4</accession>